<dbReference type="InterPro" id="IPR013249">
    <property type="entry name" value="RNA_pol_sigma70_r4_t2"/>
</dbReference>
<reference evidence="7 8" key="1">
    <citation type="submission" date="2018-10" db="EMBL/GenBank/DDBJ databases">
        <title>Phylogenomics of Brevibacillus.</title>
        <authorList>
            <person name="Dunlap C."/>
        </authorList>
    </citation>
    <scope>NUCLEOTIDE SEQUENCE [LARGE SCALE GENOMIC DNA]</scope>
    <source>
        <strain evidence="7 8">JCM 15085</strain>
    </source>
</reference>
<keyword evidence="5" id="KW-0804">Transcription</keyword>
<dbReference type="GO" id="GO:0006352">
    <property type="term" value="P:DNA-templated transcription initiation"/>
    <property type="evidence" value="ECO:0007669"/>
    <property type="project" value="InterPro"/>
</dbReference>
<evidence type="ECO:0000313" key="8">
    <source>
        <dbReference type="Proteomes" id="UP000281915"/>
    </source>
</evidence>
<dbReference type="PANTHER" id="PTHR43133">
    <property type="entry name" value="RNA POLYMERASE ECF-TYPE SIGMA FACTO"/>
    <property type="match status" value="1"/>
</dbReference>
<dbReference type="PROSITE" id="PS00622">
    <property type="entry name" value="HTH_LUXR_1"/>
    <property type="match status" value="1"/>
</dbReference>
<dbReference type="GO" id="GO:0003677">
    <property type="term" value="F:DNA binding"/>
    <property type="evidence" value="ECO:0007669"/>
    <property type="project" value="UniProtKB-KW"/>
</dbReference>
<keyword evidence="3" id="KW-0731">Sigma factor</keyword>
<dbReference type="InterPro" id="IPR007627">
    <property type="entry name" value="RNA_pol_sigma70_r2"/>
</dbReference>
<dbReference type="Proteomes" id="UP000281915">
    <property type="component" value="Unassembled WGS sequence"/>
</dbReference>
<organism evidence="7 8">
    <name type="scientific">Brevibacillus panacihumi</name>
    <dbReference type="NCBI Taxonomy" id="497735"/>
    <lineage>
        <taxon>Bacteria</taxon>
        <taxon>Bacillati</taxon>
        <taxon>Bacillota</taxon>
        <taxon>Bacilli</taxon>
        <taxon>Bacillales</taxon>
        <taxon>Paenibacillaceae</taxon>
        <taxon>Brevibacillus</taxon>
    </lineage>
</organism>
<gene>
    <name evidence="7" type="ORF">EDM58_13190</name>
</gene>
<dbReference type="AlphaFoldDB" id="A0A3M8CQZ6"/>
<dbReference type="InterPro" id="IPR000792">
    <property type="entry name" value="Tscrpt_reg_LuxR_C"/>
</dbReference>
<evidence type="ECO:0000256" key="2">
    <source>
        <dbReference type="ARBA" id="ARBA00023015"/>
    </source>
</evidence>
<feature type="domain" description="HTH luxR-type" evidence="6">
    <location>
        <begin position="153"/>
        <end position="180"/>
    </location>
</feature>
<evidence type="ECO:0000313" key="7">
    <source>
        <dbReference type="EMBL" id="RNB77959.1"/>
    </source>
</evidence>
<evidence type="ECO:0000256" key="4">
    <source>
        <dbReference type="ARBA" id="ARBA00023125"/>
    </source>
</evidence>
<dbReference type="Gene3D" id="1.10.1740.10">
    <property type="match status" value="1"/>
</dbReference>
<comment type="caution">
    <text evidence="7">The sequence shown here is derived from an EMBL/GenBank/DDBJ whole genome shotgun (WGS) entry which is preliminary data.</text>
</comment>
<dbReference type="Pfam" id="PF08281">
    <property type="entry name" value="Sigma70_r4_2"/>
    <property type="match status" value="1"/>
</dbReference>
<dbReference type="InterPro" id="IPR013324">
    <property type="entry name" value="RNA_pol_sigma_r3/r4-like"/>
</dbReference>
<dbReference type="InterPro" id="IPR036388">
    <property type="entry name" value="WH-like_DNA-bd_sf"/>
</dbReference>
<dbReference type="RefSeq" id="WP_122913739.1">
    <property type="nucleotide sequence ID" value="NZ_RHHT01000027.1"/>
</dbReference>
<dbReference type="SUPFAM" id="SSF88659">
    <property type="entry name" value="Sigma3 and sigma4 domains of RNA polymerase sigma factors"/>
    <property type="match status" value="1"/>
</dbReference>
<dbReference type="InterPro" id="IPR013325">
    <property type="entry name" value="RNA_pol_sigma_r2"/>
</dbReference>
<keyword evidence="2" id="KW-0805">Transcription regulation</keyword>
<dbReference type="SUPFAM" id="SSF88946">
    <property type="entry name" value="Sigma2 domain of RNA polymerase sigma factors"/>
    <property type="match status" value="1"/>
</dbReference>
<protein>
    <submittedName>
        <fullName evidence="7">Sigma-70 family RNA polymerase sigma factor</fullName>
    </submittedName>
</protein>
<comment type="similarity">
    <text evidence="1">Belongs to the sigma-70 factor family. ECF subfamily.</text>
</comment>
<dbReference type="Gene3D" id="1.10.10.10">
    <property type="entry name" value="Winged helix-like DNA-binding domain superfamily/Winged helix DNA-binding domain"/>
    <property type="match status" value="1"/>
</dbReference>
<accession>A0A3M8CQZ6</accession>
<dbReference type="EMBL" id="RHHT01000027">
    <property type="protein sequence ID" value="RNB77959.1"/>
    <property type="molecule type" value="Genomic_DNA"/>
</dbReference>
<evidence type="ECO:0000256" key="3">
    <source>
        <dbReference type="ARBA" id="ARBA00023082"/>
    </source>
</evidence>
<dbReference type="NCBIfam" id="TIGR02937">
    <property type="entry name" value="sigma70-ECF"/>
    <property type="match status" value="1"/>
</dbReference>
<proteinExistence type="inferred from homology"/>
<dbReference type="PANTHER" id="PTHR43133:SF8">
    <property type="entry name" value="RNA POLYMERASE SIGMA FACTOR HI_1459-RELATED"/>
    <property type="match status" value="1"/>
</dbReference>
<dbReference type="InterPro" id="IPR014284">
    <property type="entry name" value="RNA_pol_sigma-70_dom"/>
</dbReference>
<evidence type="ECO:0000256" key="1">
    <source>
        <dbReference type="ARBA" id="ARBA00010641"/>
    </source>
</evidence>
<dbReference type="GO" id="GO:0016987">
    <property type="term" value="F:sigma factor activity"/>
    <property type="evidence" value="ECO:0007669"/>
    <property type="project" value="UniProtKB-KW"/>
</dbReference>
<sequence>MESARVNFEILQNREDKLGGDVLTTDEFSQIYEMYFNRVYKYICYRINNHYEAEDLCSQVFETVITKYHTFSEEKARFDVWLFAITRNTVTDYFRSRKKRFHFSLDSITELILSKPSPEELAIRDDEHQAMFQAMVKLRDKERNIIAMKFAAGLKNSEIAELMGVSESNIGVVVYRIINKLRKYLEVGRDRDE</sequence>
<dbReference type="CDD" id="cd06171">
    <property type="entry name" value="Sigma70_r4"/>
    <property type="match status" value="1"/>
</dbReference>
<dbReference type="InterPro" id="IPR039425">
    <property type="entry name" value="RNA_pol_sigma-70-like"/>
</dbReference>
<evidence type="ECO:0000256" key="5">
    <source>
        <dbReference type="ARBA" id="ARBA00023163"/>
    </source>
</evidence>
<name>A0A3M8CQZ6_9BACL</name>
<dbReference type="Pfam" id="PF04542">
    <property type="entry name" value="Sigma70_r2"/>
    <property type="match status" value="1"/>
</dbReference>
<evidence type="ECO:0000259" key="6">
    <source>
        <dbReference type="PROSITE" id="PS00622"/>
    </source>
</evidence>
<keyword evidence="4" id="KW-0238">DNA-binding</keyword>